<evidence type="ECO:0000259" key="5">
    <source>
        <dbReference type="PROSITE" id="PS51634"/>
    </source>
</evidence>
<feature type="domain" description="CRC" evidence="5">
    <location>
        <begin position="464"/>
        <end position="577"/>
    </location>
</feature>
<name>U5EUN7_9DIPT</name>
<sequence length="703" mass="75754">KIAPKGTTVIQKKSSQSGKYVIIQNTNGNQIPIKLLGNNTITNTRNAYQVVKTGDGNVIKLNKTSTAGTGGTIVKKIIPASVAGTPTNNNSNNNSNNNNNGTKTKIIVNKSGNLLINPMNKPAVYLPSGNVKINISSTQQISGVEPNQVIIKNKPISPQIQQKQPVKILPAPSSAVAAGTVTKLKSIQRTNLSPIPGSSGQTQKRIMFSGKSIITKGNLSSGTNQKILKLANQTGQGQIQQLNVPGKGMQYVRLMSTTKPATDSKIITAASTIPSGNSKYVVQNKTGGQTYVVQSNAGNLTKNNMSIPVKQEPISSIQPKVQQTYIRKQVPIVKNESTSSVSPVAINQPTKLIAVVKKDECGATESAKITALTTSQLNQLQGATILPGTNKTKIVMLPSDYLQQLEKISNTSNTSITPTTTTTNSNITTLSSAPAASSSITTPQLNNFDLGVLSQNSIDDSAYKKRPCNCTKSQCLKLYCDCFANGEFCYNCNCKDCFNNLENEDERQKAIRATLERNPSAFKPKIGTTKTDEALRQHIKGCSCKRSGCLKNYCECYEGKIACSNNCKCIGCRNTEDEGHKFSAEYVMQSADNDSNSAIIGGQNSSIIGENSQITGLDISVNKLKRAANDEDENFDQTLLPATKQSYSFMTPDVIEATVQCMIAQADECQKRGVSVRTAEKMILEEFGRCLIEIIDFSTKNEN</sequence>
<accession>U5EUN7</accession>
<dbReference type="InterPro" id="IPR033467">
    <property type="entry name" value="Tesmin/TSO1-like_CXC"/>
</dbReference>
<comment type="similarity">
    <text evidence="2">Belongs to the lin-54 family.</text>
</comment>
<evidence type="ECO:0000256" key="2">
    <source>
        <dbReference type="ARBA" id="ARBA00007267"/>
    </source>
</evidence>
<evidence type="ECO:0000256" key="3">
    <source>
        <dbReference type="ARBA" id="ARBA00023242"/>
    </source>
</evidence>
<dbReference type="InterPro" id="IPR028307">
    <property type="entry name" value="Lin-54_fam"/>
</dbReference>
<proteinExistence type="evidence at transcript level"/>
<dbReference type="EMBL" id="GANO01001387">
    <property type="protein sequence ID" value="JAB58484.1"/>
    <property type="molecule type" value="mRNA"/>
</dbReference>
<dbReference type="InterPro" id="IPR005172">
    <property type="entry name" value="CRC"/>
</dbReference>
<dbReference type="AlphaFoldDB" id="U5EUN7"/>
<dbReference type="GO" id="GO:0005634">
    <property type="term" value="C:nucleus"/>
    <property type="evidence" value="ECO:0007669"/>
    <property type="project" value="UniProtKB-SubCell"/>
</dbReference>
<feature type="compositionally biased region" description="Low complexity" evidence="4">
    <location>
        <begin position="88"/>
        <end position="100"/>
    </location>
</feature>
<dbReference type="PANTHER" id="PTHR12446:SF34">
    <property type="entry name" value="PROTEIN LIN-54 HOMOLOG"/>
    <property type="match status" value="1"/>
</dbReference>
<evidence type="ECO:0000256" key="4">
    <source>
        <dbReference type="SAM" id="MobiDB-lite"/>
    </source>
</evidence>
<dbReference type="GO" id="GO:0006355">
    <property type="term" value="P:regulation of DNA-templated transcription"/>
    <property type="evidence" value="ECO:0007669"/>
    <property type="project" value="TreeGrafter"/>
</dbReference>
<evidence type="ECO:0000313" key="6">
    <source>
        <dbReference type="EMBL" id="JAB58484.1"/>
    </source>
</evidence>
<protein>
    <recommendedName>
        <fullName evidence="5">CRC domain-containing protein</fullName>
    </recommendedName>
</protein>
<organism evidence="6">
    <name type="scientific">Corethrella appendiculata</name>
    <dbReference type="NCBI Taxonomy" id="1370023"/>
    <lineage>
        <taxon>Eukaryota</taxon>
        <taxon>Metazoa</taxon>
        <taxon>Ecdysozoa</taxon>
        <taxon>Arthropoda</taxon>
        <taxon>Hexapoda</taxon>
        <taxon>Insecta</taxon>
        <taxon>Pterygota</taxon>
        <taxon>Neoptera</taxon>
        <taxon>Endopterygota</taxon>
        <taxon>Diptera</taxon>
        <taxon>Nematocera</taxon>
        <taxon>Culicoidea</taxon>
        <taxon>Chaoboridae</taxon>
        <taxon>Corethrella</taxon>
    </lineage>
</organism>
<dbReference type="Pfam" id="PF03638">
    <property type="entry name" value="TCR"/>
    <property type="match status" value="2"/>
</dbReference>
<feature type="region of interest" description="Disordered" evidence="4">
    <location>
        <begin position="82"/>
        <end position="102"/>
    </location>
</feature>
<dbReference type="SMART" id="SM01114">
    <property type="entry name" value="CXC"/>
    <property type="match status" value="2"/>
</dbReference>
<comment type="subcellular location">
    <subcellularLocation>
        <location evidence="1">Nucleus</location>
    </subcellularLocation>
</comment>
<dbReference type="PANTHER" id="PTHR12446">
    <property type="entry name" value="TESMIN/TSO1-RELATED"/>
    <property type="match status" value="1"/>
</dbReference>
<feature type="non-terminal residue" evidence="6">
    <location>
        <position position="1"/>
    </location>
</feature>
<evidence type="ECO:0000256" key="1">
    <source>
        <dbReference type="ARBA" id="ARBA00004123"/>
    </source>
</evidence>
<keyword evidence="3" id="KW-0539">Nucleus</keyword>
<dbReference type="PROSITE" id="PS51634">
    <property type="entry name" value="CRC"/>
    <property type="match status" value="1"/>
</dbReference>
<reference evidence="6" key="1">
    <citation type="journal article" date="2014" name="Insect Biochem. Mol. Biol.">
        <title>An insight into the sialome of the frog biting fly, Corethrella appendiculata.</title>
        <authorList>
            <person name="Ribeiro J.M.C."/>
            <person name="Chagas A.C."/>
            <person name="Pham V.M."/>
            <person name="Lounibos L.P."/>
            <person name="Calvo E."/>
        </authorList>
    </citation>
    <scope>NUCLEOTIDE SEQUENCE</scope>
    <source>
        <tissue evidence="6">Salivary glands</tissue>
    </source>
</reference>